<dbReference type="PANTHER" id="PTHR33755">
    <property type="entry name" value="TOXIN PARE1-RELATED"/>
    <property type="match status" value="1"/>
</dbReference>
<dbReference type="SUPFAM" id="SSF143011">
    <property type="entry name" value="RelE-like"/>
    <property type="match status" value="1"/>
</dbReference>
<reference evidence="3 4" key="1">
    <citation type="journal article" date="2018" name="Aquat. Microb. Ecol.">
        <title>Gammaproteobacterial methanotrophs dominate.</title>
        <authorList>
            <person name="Rissanen A.J."/>
            <person name="Saarenheimo J."/>
            <person name="Tiirola M."/>
            <person name="Peura S."/>
            <person name="Aalto S.L."/>
            <person name="Karvinen A."/>
            <person name="Nykanen H."/>
        </authorList>
    </citation>
    <scope>NUCLEOTIDE SEQUENCE [LARGE SCALE GENOMIC DNA]</scope>
    <source>
        <strain evidence="3">AMbin10</strain>
    </source>
</reference>
<protein>
    <submittedName>
        <fullName evidence="3">Type II toxin-antitoxin system RelE/ParE family toxin</fullName>
    </submittedName>
</protein>
<organism evidence="3 4">
    <name type="scientific">Candidatus Methylumidiphilus alinenensis</name>
    <dbReference type="NCBI Taxonomy" id="2202197"/>
    <lineage>
        <taxon>Bacteria</taxon>
        <taxon>Pseudomonadati</taxon>
        <taxon>Pseudomonadota</taxon>
        <taxon>Gammaproteobacteria</taxon>
        <taxon>Methylococcales</taxon>
        <taxon>Candidatus Methylumidiphilus</taxon>
    </lineage>
</organism>
<evidence type="ECO:0000256" key="2">
    <source>
        <dbReference type="ARBA" id="ARBA00022649"/>
    </source>
</evidence>
<name>A0A2W4SV51_9GAMM</name>
<accession>A0A2W4SV51</accession>
<proteinExistence type="inferred from homology"/>
<evidence type="ECO:0000313" key="3">
    <source>
        <dbReference type="EMBL" id="PZN76544.1"/>
    </source>
</evidence>
<dbReference type="InterPro" id="IPR007712">
    <property type="entry name" value="RelE/ParE_toxin"/>
</dbReference>
<dbReference type="InterPro" id="IPR035093">
    <property type="entry name" value="RelE/ParE_toxin_dom_sf"/>
</dbReference>
<keyword evidence="2" id="KW-1277">Toxin-antitoxin system</keyword>
<dbReference type="Proteomes" id="UP000249396">
    <property type="component" value="Unassembled WGS sequence"/>
</dbReference>
<gene>
    <name evidence="3" type="ORF">DM484_16460</name>
</gene>
<evidence type="ECO:0000313" key="4">
    <source>
        <dbReference type="Proteomes" id="UP000249396"/>
    </source>
</evidence>
<dbReference type="Pfam" id="PF05016">
    <property type="entry name" value="ParE_toxin"/>
    <property type="match status" value="1"/>
</dbReference>
<sequence length="98" mass="11500">MVIWSDEAKSDLRHIFDFIAKDSKHYGLKVVQDISAKADILDELPRIGHIVPEIFDENVREIPIYAYRIIYEIIGQNISILAIAHKRRDIKTEDIRRK</sequence>
<evidence type="ECO:0000256" key="1">
    <source>
        <dbReference type="ARBA" id="ARBA00006226"/>
    </source>
</evidence>
<dbReference type="EMBL" id="QJPH01000358">
    <property type="protein sequence ID" value="PZN76544.1"/>
    <property type="molecule type" value="Genomic_DNA"/>
</dbReference>
<dbReference type="PANTHER" id="PTHR33755:SF5">
    <property type="entry name" value="TYPE II TOXIN-ANTITOXIN SYSTEM RELE_PARE FAMILY TOXIN"/>
    <property type="match status" value="1"/>
</dbReference>
<dbReference type="InterPro" id="IPR051803">
    <property type="entry name" value="TA_system_RelE-like_toxin"/>
</dbReference>
<comment type="caution">
    <text evidence="3">The sequence shown here is derived from an EMBL/GenBank/DDBJ whole genome shotgun (WGS) entry which is preliminary data.</text>
</comment>
<comment type="similarity">
    <text evidence="1">Belongs to the RelE toxin family.</text>
</comment>
<dbReference type="AlphaFoldDB" id="A0A2W4SV51"/>
<dbReference type="Gene3D" id="3.30.2310.20">
    <property type="entry name" value="RelE-like"/>
    <property type="match status" value="1"/>
</dbReference>